<protein>
    <submittedName>
        <fullName evidence="1">Uncharacterized protein</fullName>
    </submittedName>
</protein>
<reference evidence="1" key="1">
    <citation type="journal article" date="2021" name="Proc. Natl. Acad. Sci. U.S.A.">
        <title>A Catalog of Tens of Thousands of Viruses from Human Metagenomes Reveals Hidden Associations with Chronic Diseases.</title>
        <authorList>
            <person name="Tisza M.J."/>
            <person name="Buck C.B."/>
        </authorList>
    </citation>
    <scope>NUCLEOTIDE SEQUENCE</scope>
    <source>
        <strain evidence="1">Ctx254</strain>
    </source>
</reference>
<accession>A0A8S5TVM7</accession>
<sequence>MIRFLLAALMCCLYVHALSMGFKIGVRTRREGKIVHVTVPGKDILKSFLVLGCGIFTAFTVRL</sequence>
<name>A0A8S5TVM7_9CAUD</name>
<proteinExistence type="predicted"/>
<organism evidence="1">
    <name type="scientific">Siphoviridae sp. ctx254</name>
    <dbReference type="NCBI Taxonomy" id="2825737"/>
    <lineage>
        <taxon>Viruses</taxon>
        <taxon>Duplodnaviria</taxon>
        <taxon>Heunggongvirae</taxon>
        <taxon>Uroviricota</taxon>
        <taxon>Caudoviricetes</taxon>
    </lineage>
</organism>
<evidence type="ECO:0000313" key="1">
    <source>
        <dbReference type="EMBL" id="DAF86261.1"/>
    </source>
</evidence>
<dbReference type="EMBL" id="BK015941">
    <property type="protein sequence ID" value="DAF86261.1"/>
    <property type="molecule type" value="Genomic_DNA"/>
</dbReference>